<dbReference type="AlphaFoldDB" id="A0A3N1MEU9"/>
<evidence type="ECO:0000259" key="1">
    <source>
        <dbReference type="Pfam" id="PF20254"/>
    </source>
</evidence>
<dbReference type="Proteomes" id="UP000278222">
    <property type="component" value="Unassembled WGS sequence"/>
</dbReference>
<name>A0A3N1MEU9_9PROT</name>
<dbReference type="Pfam" id="PF13385">
    <property type="entry name" value="Laminin_G_3"/>
    <property type="match status" value="1"/>
</dbReference>
<dbReference type="Pfam" id="PF20254">
    <property type="entry name" value="DMFA2_C"/>
    <property type="match status" value="1"/>
</dbReference>
<dbReference type="RefSeq" id="WP_123688012.1">
    <property type="nucleotide sequence ID" value="NZ_AP019700.1"/>
</dbReference>
<dbReference type="Gene3D" id="2.60.120.200">
    <property type="match status" value="1"/>
</dbReference>
<gene>
    <name evidence="2" type="ORF">EDC65_0405</name>
</gene>
<dbReference type="SUPFAM" id="SSF49899">
    <property type="entry name" value="Concanavalin A-like lectins/glucanases"/>
    <property type="match status" value="1"/>
</dbReference>
<dbReference type="OrthoDB" id="505641at2"/>
<keyword evidence="3" id="KW-1185">Reference proteome</keyword>
<sequence length="750" mass="81396">MVDTNSVLGYAAPIVASPGERIQFHLSSASLTEVGVEVVRVRCGDPDPAGPGLRLRAMGSAIDGRRPVHFQPIRPGSFALIPDRMPLPQLGSFSFACFLWPTWPAKGATQTVAARVGATGEGWRLEMMADACLRLVVQARDGRTAEVRSTKPVLEREWVFVAASYDEGGALLLEQASLDPQAGRDCSCSNGASAPGGLAWPAATPLTLAARWTGWDGDRPVAAAHFNGKIDRPRLYGAALSGDQLRALCEAVVPRAGDPLLVGAWDLSRGIGSDLVCDRAANRLDGRLYNLPARGVTGANWDGTVMSWQAMPEQYGAVHFHDDDMADAGWQPDFALDVPTDWPSGFYALKLTGTRPDGDPVESFVGFFVRAPLGQAKAPVAFVASTATFLAYANSALRLDQSHAESMLEGLIQLSPDDCYIAEHRELGLSTYDTHADGSGWIYSTALRPILNMRPRANSFNYVNDTHVLDWLEEKGFEYDIIADDDIHREGAALLAQYRCVITGTHPEYYSREMWDAFDAYQRGGGRHMYLGGNGFYWRISWNPAMPASIEVRRDVSGVRTWEGEPGEAYHSYTGEFAGLWRTSGRAPQRLVGVGFDAQVFDRSAFYRRLPASHDPRVAFMFEGIGADERIGDFGLRNGGAAGLEIDRADPTLGSPPHLLRVATADRIGYGGLPSPEEFRTAHRGLDGEQNANVRADMIFFPTAAGGGVFATGSIAWACALSPKGYANNVSRITENVLRRFLDPAPFAGF</sequence>
<feature type="domain" description="N,N-dimethylformamidase beta subunit-like C-terminal" evidence="1">
    <location>
        <begin position="294"/>
        <end position="726"/>
    </location>
</feature>
<protein>
    <submittedName>
        <fullName evidence="2">N,N-dimethylformamidase</fullName>
    </submittedName>
</protein>
<organism evidence="2 3">
    <name type="scientific">Stella humosa</name>
    <dbReference type="NCBI Taxonomy" id="94"/>
    <lineage>
        <taxon>Bacteria</taxon>
        <taxon>Pseudomonadati</taxon>
        <taxon>Pseudomonadota</taxon>
        <taxon>Alphaproteobacteria</taxon>
        <taxon>Rhodospirillales</taxon>
        <taxon>Stellaceae</taxon>
        <taxon>Stella</taxon>
    </lineage>
</organism>
<dbReference type="InterPro" id="IPR046540">
    <property type="entry name" value="DMFA2_C"/>
</dbReference>
<evidence type="ECO:0000313" key="2">
    <source>
        <dbReference type="EMBL" id="ROQ01227.1"/>
    </source>
</evidence>
<dbReference type="InterPro" id="IPR013320">
    <property type="entry name" value="ConA-like_dom_sf"/>
</dbReference>
<comment type="caution">
    <text evidence="2">The sequence shown here is derived from an EMBL/GenBank/DDBJ whole genome shotgun (WGS) entry which is preliminary data.</text>
</comment>
<proteinExistence type="predicted"/>
<reference evidence="2 3" key="1">
    <citation type="submission" date="2018-11" db="EMBL/GenBank/DDBJ databases">
        <title>Genomic Encyclopedia of Type Strains, Phase IV (KMG-IV): sequencing the most valuable type-strain genomes for metagenomic binning, comparative biology and taxonomic classification.</title>
        <authorList>
            <person name="Goeker M."/>
        </authorList>
    </citation>
    <scope>NUCLEOTIDE SEQUENCE [LARGE SCALE GENOMIC DNA]</scope>
    <source>
        <strain evidence="2 3">DSM 5900</strain>
    </source>
</reference>
<dbReference type="EMBL" id="RJKX01000011">
    <property type="protein sequence ID" value="ROQ01227.1"/>
    <property type="molecule type" value="Genomic_DNA"/>
</dbReference>
<accession>A0A3N1MEU9</accession>
<evidence type="ECO:0000313" key="3">
    <source>
        <dbReference type="Proteomes" id="UP000278222"/>
    </source>
</evidence>